<dbReference type="Gene3D" id="3.30.160.60">
    <property type="entry name" value="Classic Zinc Finger"/>
    <property type="match status" value="1"/>
</dbReference>
<feature type="transmembrane region" description="Helical" evidence="7">
    <location>
        <begin position="256"/>
        <end position="277"/>
    </location>
</feature>
<dbReference type="Pfam" id="PF02618">
    <property type="entry name" value="YceG"/>
    <property type="match status" value="1"/>
</dbReference>
<dbReference type="EMBL" id="JAGTTN010000002">
    <property type="protein sequence ID" value="MCC2032120.1"/>
    <property type="molecule type" value="Genomic_DNA"/>
</dbReference>
<evidence type="ECO:0000256" key="1">
    <source>
        <dbReference type="ARBA" id="ARBA00022475"/>
    </source>
</evidence>
<evidence type="ECO:0000256" key="4">
    <source>
        <dbReference type="ARBA" id="ARBA00023136"/>
    </source>
</evidence>
<dbReference type="Gene3D" id="3.30.1490.480">
    <property type="entry name" value="Endolytic murein transglycosylase"/>
    <property type="match status" value="1"/>
</dbReference>
<keyword evidence="5 7" id="KW-0456">Lyase</keyword>
<dbReference type="InterPro" id="IPR003770">
    <property type="entry name" value="MLTG-like"/>
</dbReference>
<comment type="catalytic activity">
    <reaction evidence="7">
        <text>a peptidoglycan chain = a peptidoglycan chain with N-acetyl-1,6-anhydromuramyl-[peptide] at the reducing end + a peptidoglycan chain with N-acetylglucosamine at the non-reducing end.</text>
        <dbReference type="EC" id="4.2.2.29"/>
    </reaction>
</comment>
<feature type="compositionally biased region" description="Basic and acidic residues" evidence="8">
    <location>
        <begin position="18"/>
        <end position="27"/>
    </location>
</feature>
<sequence>MPDSLSDDPFADLFGKLPDPRSRELRSPDTGNGSIQPAAPASTEHPVNGDGAPLSRRAAREAAAAQSSPEKTSPPEQSADGVTTGSTAAPSPEPAGPASVRHDSVPTRTESAEAASRSGEPGSGFRPVPLRTPRPTAPIDVVESGGADPWIFGAAAASPALPYSRSGAIATIPATGTRTATGETGGIAQPDGDDVPSRTGVAAENGRRAATADGANAGGSAPTGSLDALFSGTGSIDEIGTVPPPKNKRRRRIGGWIALGVVLLLLGGIAGGGWYVWTTYEDKIREVMGWEEPQDFEAGLANGEAFVTIASGDTGSPISQKLYDAGVTKTPEAFYDYLIDSGQDPMFQPGYFQLQKQMTSEAALTALLDPANRMENTAQLREGLTVEQSLPLLADGTGIPLEELEAAAADPAAYGVSADSLEGWLFPATYTFTPEATATDVITTLVNRTIESLDAAEVPVEDRQRILTIASIIQREARYEADMQKVSTVIQNRLDESNQETFGKLQMDSTAQYGYGEMHDGTVSSSEEALNDPNPWNTYMNTGLPIGPISNPGDVAINAAMHPAEGPWLYFVTVNLDTGETVFTSTYSEHLKYVDQWQQWCGEHPDSGC</sequence>
<evidence type="ECO:0000256" key="3">
    <source>
        <dbReference type="ARBA" id="ARBA00022989"/>
    </source>
</evidence>
<feature type="site" description="Important for catalytic activity" evidence="7">
    <location>
        <position position="476"/>
    </location>
</feature>
<comment type="similarity">
    <text evidence="7">Belongs to the transglycosylase MltG family.</text>
</comment>
<keyword evidence="10" id="KW-1185">Reference proteome</keyword>
<dbReference type="GO" id="GO:0071555">
    <property type="term" value="P:cell wall organization"/>
    <property type="evidence" value="ECO:0007669"/>
    <property type="project" value="UniProtKB-KW"/>
</dbReference>
<evidence type="ECO:0000313" key="10">
    <source>
        <dbReference type="Proteomes" id="UP001139354"/>
    </source>
</evidence>
<dbReference type="PANTHER" id="PTHR30518:SF2">
    <property type="entry name" value="ENDOLYTIC MUREIN TRANSGLYCOSYLASE"/>
    <property type="match status" value="1"/>
</dbReference>
<dbReference type="Proteomes" id="UP001139354">
    <property type="component" value="Unassembled WGS sequence"/>
</dbReference>
<dbReference type="GO" id="GO:0009252">
    <property type="term" value="P:peptidoglycan biosynthetic process"/>
    <property type="evidence" value="ECO:0007669"/>
    <property type="project" value="UniProtKB-UniRule"/>
</dbReference>
<protein>
    <recommendedName>
        <fullName evidence="7">Endolytic murein transglycosylase</fullName>
        <ecNumber evidence="7">4.2.2.29</ecNumber>
    </recommendedName>
    <alternativeName>
        <fullName evidence="7">Peptidoglycan lytic transglycosylase</fullName>
    </alternativeName>
    <alternativeName>
        <fullName evidence="7">Peptidoglycan polymerization terminase</fullName>
    </alternativeName>
</protein>
<feature type="compositionally biased region" description="Acidic residues" evidence="8">
    <location>
        <begin position="1"/>
        <end position="10"/>
    </location>
</feature>
<dbReference type="GO" id="GO:0005886">
    <property type="term" value="C:plasma membrane"/>
    <property type="evidence" value="ECO:0007669"/>
    <property type="project" value="UniProtKB-SubCell"/>
</dbReference>
<dbReference type="AlphaFoldDB" id="A0A9X1LV95"/>
<dbReference type="HAMAP" id="MF_02065">
    <property type="entry name" value="MltG"/>
    <property type="match status" value="1"/>
</dbReference>
<dbReference type="RefSeq" id="WP_229384039.1">
    <property type="nucleotide sequence ID" value="NZ_JAGTTN010000002.1"/>
</dbReference>
<reference evidence="9" key="1">
    <citation type="submission" date="2021-04" db="EMBL/GenBank/DDBJ databases">
        <title>Microbacterium tenobrionis sp. nov. and Microbacterium allomyrinae sp. nov., isolated from larvae of Tenobrio molitor and Allomyrina dichotoma, respectively.</title>
        <authorList>
            <person name="Lee S.D."/>
        </authorList>
    </citation>
    <scope>NUCLEOTIDE SEQUENCE</scope>
    <source>
        <strain evidence="9">BWT-G7</strain>
    </source>
</reference>
<gene>
    <name evidence="7 9" type="primary">mltG</name>
    <name evidence="9" type="ORF">KEC57_07955</name>
</gene>
<name>A0A9X1LV95_9MICO</name>
<evidence type="ECO:0000313" key="9">
    <source>
        <dbReference type="EMBL" id="MCC2032120.1"/>
    </source>
</evidence>
<evidence type="ECO:0000256" key="8">
    <source>
        <dbReference type="SAM" id="MobiDB-lite"/>
    </source>
</evidence>
<keyword evidence="2 7" id="KW-0812">Transmembrane</keyword>
<dbReference type="NCBIfam" id="TIGR00247">
    <property type="entry name" value="endolytic transglycosylase MltG"/>
    <property type="match status" value="1"/>
</dbReference>
<feature type="compositionally biased region" description="Polar residues" evidence="8">
    <location>
        <begin position="66"/>
        <end position="76"/>
    </location>
</feature>
<accession>A0A9X1LV95</accession>
<proteinExistence type="inferred from homology"/>
<keyword evidence="3 7" id="KW-1133">Transmembrane helix</keyword>
<keyword evidence="1 7" id="KW-1003">Cell membrane</keyword>
<keyword evidence="4 7" id="KW-0472">Membrane</keyword>
<evidence type="ECO:0000256" key="2">
    <source>
        <dbReference type="ARBA" id="ARBA00022692"/>
    </source>
</evidence>
<evidence type="ECO:0000256" key="5">
    <source>
        <dbReference type="ARBA" id="ARBA00023239"/>
    </source>
</evidence>
<keyword evidence="6 7" id="KW-0961">Cell wall biogenesis/degradation</keyword>
<organism evidence="9 10">
    <name type="scientific">Microbacterium allomyrinae</name>
    <dbReference type="NCBI Taxonomy" id="2830666"/>
    <lineage>
        <taxon>Bacteria</taxon>
        <taxon>Bacillati</taxon>
        <taxon>Actinomycetota</taxon>
        <taxon>Actinomycetes</taxon>
        <taxon>Micrococcales</taxon>
        <taxon>Microbacteriaceae</taxon>
        <taxon>Microbacterium</taxon>
    </lineage>
</organism>
<comment type="caution">
    <text evidence="9">The sequence shown here is derived from an EMBL/GenBank/DDBJ whole genome shotgun (WGS) entry which is preliminary data.</text>
</comment>
<evidence type="ECO:0000256" key="6">
    <source>
        <dbReference type="ARBA" id="ARBA00023316"/>
    </source>
</evidence>
<dbReference type="GO" id="GO:0008932">
    <property type="term" value="F:lytic endotransglycosylase activity"/>
    <property type="evidence" value="ECO:0007669"/>
    <property type="project" value="UniProtKB-UniRule"/>
</dbReference>
<feature type="compositionally biased region" description="Low complexity" evidence="8">
    <location>
        <begin position="176"/>
        <end position="188"/>
    </location>
</feature>
<feature type="region of interest" description="Disordered" evidence="8">
    <location>
        <begin position="176"/>
        <end position="226"/>
    </location>
</feature>
<dbReference type="EC" id="4.2.2.29" evidence="7"/>
<comment type="function">
    <text evidence="7">Functions as a peptidoglycan terminase that cleaves nascent peptidoglycan strands endolytically to terminate their elongation.</text>
</comment>
<dbReference type="PANTHER" id="PTHR30518">
    <property type="entry name" value="ENDOLYTIC MUREIN TRANSGLYCOSYLASE"/>
    <property type="match status" value="1"/>
</dbReference>
<comment type="subcellular location">
    <subcellularLocation>
        <location evidence="7">Cell membrane</location>
        <topology evidence="7">Single-pass membrane protein</topology>
    </subcellularLocation>
</comment>
<feature type="region of interest" description="Disordered" evidence="8">
    <location>
        <begin position="1"/>
        <end position="139"/>
    </location>
</feature>
<evidence type="ECO:0000256" key="7">
    <source>
        <dbReference type="HAMAP-Rule" id="MF_02065"/>
    </source>
</evidence>